<dbReference type="GO" id="GO:0006284">
    <property type="term" value="P:base-excision repair"/>
    <property type="evidence" value="ECO:0007669"/>
    <property type="project" value="InterPro"/>
</dbReference>
<dbReference type="GO" id="GO:0008725">
    <property type="term" value="F:DNA-3-methyladenine glycosylase activity"/>
    <property type="evidence" value="ECO:0007669"/>
    <property type="project" value="InterPro"/>
</dbReference>
<dbReference type="InterPro" id="IPR052891">
    <property type="entry name" value="DNA-3mA_glycosylase"/>
</dbReference>
<name>A0A132MN28_9ACTN</name>
<dbReference type="Pfam" id="PF03352">
    <property type="entry name" value="Adenine_glyco"/>
    <property type="match status" value="1"/>
</dbReference>
<keyword evidence="1" id="KW-0479">Metal-binding</keyword>
<organism evidence="2 3">
    <name type="scientific">Carbonactinospora thermoautotrophica</name>
    <dbReference type="NCBI Taxonomy" id="1469144"/>
    <lineage>
        <taxon>Bacteria</taxon>
        <taxon>Bacillati</taxon>
        <taxon>Actinomycetota</taxon>
        <taxon>Actinomycetes</taxon>
        <taxon>Kitasatosporales</taxon>
        <taxon>Carbonactinosporaceae</taxon>
        <taxon>Carbonactinospora</taxon>
    </lineage>
</organism>
<reference evidence="3" key="1">
    <citation type="submission" date="2015-04" db="EMBL/GenBank/DDBJ databases">
        <title>Physiological reanalysis, assessment of diazotrophy, and genome sequences of multiple isolates of Streptomyces thermoautotrophicus.</title>
        <authorList>
            <person name="MacKellar D.C."/>
            <person name="Lieber L."/>
            <person name="Norman J."/>
            <person name="Bolger A."/>
            <person name="Tobin C."/>
            <person name="Murray J.W."/>
            <person name="Chang R."/>
            <person name="Ford T."/>
            <person name="Nguyen P.Q."/>
            <person name="Woodward J."/>
            <person name="Permingeat H."/>
            <person name="Joshi N.S."/>
            <person name="Silver P.A."/>
            <person name="Usadel B."/>
            <person name="Rutherford A.W."/>
            <person name="Friesen M."/>
            <person name="Prell J."/>
        </authorList>
    </citation>
    <scope>NUCLEOTIDE SEQUENCE [LARGE SCALE GENOMIC DNA]</scope>
    <source>
        <strain evidence="3">H1</strain>
    </source>
</reference>
<evidence type="ECO:0000313" key="3">
    <source>
        <dbReference type="Proteomes" id="UP000070188"/>
    </source>
</evidence>
<sequence>MARCPWAISAPDYVTYHDSEWGRPVRGDDRLFERICLEAFQSGLSWLTILRKREAFRRAFAGFSIPVVAAYTDADVERLLADRGIVRNRAKIEAVIQNARAAAELPDGLDALVWRYAPDPDSRPAPVTLDDVPATSPESVALAKALKRSGFRFVGPTTAYALMQACGLVNDHLADCGFRRSPVSRSDSGLP</sequence>
<dbReference type="InterPro" id="IPR005019">
    <property type="entry name" value="Adenine_glyco"/>
</dbReference>
<accession>A0A132MN28</accession>
<dbReference type="STRING" id="1469144.LI90_898"/>
<dbReference type="PANTHER" id="PTHR30037">
    <property type="entry name" value="DNA-3-METHYLADENINE GLYCOSYLASE 1"/>
    <property type="match status" value="1"/>
</dbReference>
<keyword evidence="1" id="KW-0862">Zinc</keyword>
<feature type="binding site" evidence="1">
    <location>
        <position position="176"/>
    </location>
    <ligand>
        <name>Zn(2+)</name>
        <dbReference type="ChEBI" id="CHEBI:29105"/>
    </ligand>
</feature>
<dbReference type="PATRIC" id="fig|1469144.10.peg.1016"/>
<feature type="binding site" evidence="1">
    <location>
        <position position="17"/>
    </location>
    <ligand>
        <name>Zn(2+)</name>
        <dbReference type="ChEBI" id="CHEBI:29105"/>
    </ligand>
</feature>
<dbReference type="SUPFAM" id="SSF48150">
    <property type="entry name" value="DNA-glycosylase"/>
    <property type="match status" value="1"/>
</dbReference>
<dbReference type="Gene3D" id="1.10.340.30">
    <property type="entry name" value="Hypothetical protein, domain 2"/>
    <property type="match status" value="1"/>
</dbReference>
<dbReference type="Proteomes" id="UP000070188">
    <property type="component" value="Unassembled WGS sequence"/>
</dbReference>
<feature type="binding site" evidence="1">
    <location>
        <position position="4"/>
    </location>
    <ligand>
        <name>Zn(2+)</name>
        <dbReference type="ChEBI" id="CHEBI:29105"/>
    </ligand>
</feature>
<dbReference type="PANTHER" id="PTHR30037:SF4">
    <property type="entry name" value="DNA-3-METHYLADENINE GLYCOSYLASE I"/>
    <property type="match status" value="1"/>
</dbReference>
<feature type="binding site" evidence="1">
    <location>
        <position position="172"/>
    </location>
    <ligand>
        <name>Zn(2+)</name>
        <dbReference type="ChEBI" id="CHEBI:29105"/>
    </ligand>
</feature>
<comment type="caution">
    <text evidence="2">The sequence shown here is derived from an EMBL/GenBank/DDBJ whole genome shotgun (WGS) entry which is preliminary data.</text>
</comment>
<dbReference type="GO" id="GO:0046872">
    <property type="term" value="F:metal ion binding"/>
    <property type="evidence" value="ECO:0007669"/>
    <property type="project" value="UniProtKB-KW"/>
</dbReference>
<evidence type="ECO:0000313" key="2">
    <source>
        <dbReference type="EMBL" id="KWW99264.1"/>
    </source>
</evidence>
<evidence type="ECO:0000256" key="1">
    <source>
        <dbReference type="PIRSR" id="PIRSR604597-1"/>
    </source>
</evidence>
<dbReference type="InterPro" id="IPR011257">
    <property type="entry name" value="DNA_glycosylase"/>
</dbReference>
<keyword evidence="3" id="KW-1185">Reference proteome</keyword>
<dbReference type="InterPro" id="IPR004597">
    <property type="entry name" value="Tag"/>
</dbReference>
<protein>
    <submittedName>
        <fullName evidence="2">DNA-3-methyladenine glycosylase I</fullName>
    </submittedName>
</protein>
<proteinExistence type="predicted"/>
<dbReference type="EMBL" id="LAXD01000001">
    <property type="protein sequence ID" value="KWW99264.1"/>
    <property type="molecule type" value="Genomic_DNA"/>
</dbReference>
<dbReference type="NCBIfam" id="TIGR00624">
    <property type="entry name" value="tag"/>
    <property type="match status" value="1"/>
</dbReference>
<gene>
    <name evidence="2" type="ORF">LI90_898</name>
</gene>
<dbReference type="AlphaFoldDB" id="A0A132MN28"/>